<dbReference type="InterPro" id="IPR051091">
    <property type="entry name" value="O-Glucosyltr/Glycosyltrsf_90"/>
</dbReference>
<dbReference type="OrthoDB" id="202415at2759"/>
<dbReference type="PANTHER" id="PTHR12203:SF30">
    <property type="entry name" value="OS04G0534000 PROTEIN"/>
    <property type="match status" value="1"/>
</dbReference>
<feature type="chain" id="PRO_5032736024" description="Glycosyl transferase CAP10 domain-containing protein" evidence="2">
    <location>
        <begin position="28"/>
        <end position="271"/>
    </location>
</feature>
<feature type="region of interest" description="Disordered" evidence="1">
    <location>
        <begin position="242"/>
        <end position="271"/>
    </location>
</feature>
<evidence type="ECO:0000256" key="1">
    <source>
        <dbReference type="SAM" id="MobiDB-lite"/>
    </source>
</evidence>
<reference evidence="4" key="1">
    <citation type="submission" date="2020-07" db="EMBL/GenBank/DDBJ databases">
        <title>Genome sequence and genetic diversity analysis of an under-domesticated orphan crop, white fonio (Digitaria exilis).</title>
        <authorList>
            <person name="Bennetzen J.L."/>
            <person name="Chen S."/>
            <person name="Ma X."/>
            <person name="Wang X."/>
            <person name="Yssel A.E.J."/>
            <person name="Chaluvadi S.R."/>
            <person name="Johnson M."/>
            <person name="Gangashetty P."/>
            <person name="Hamidou F."/>
            <person name="Sanogo M.D."/>
            <person name="Zwaenepoel A."/>
            <person name="Wallace J."/>
            <person name="Van De Peer Y."/>
            <person name="Van Deynze A."/>
        </authorList>
    </citation>
    <scope>NUCLEOTIDE SEQUENCE</scope>
    <source>
        <tissue evidence="4">Leaves</tissue>
    </source>
</reference>
<protein>
    <recommendedName>
        <fullName evidence="3">Glycosyl transferase CAP10 domain-containing protein</fullName>
    </recommendedName>
</protein>
<evidence type="ECO:0000313" key="5">
    <source>
        <dbReference type="Proteomes" id="UP000636709"/>
    </source>
</evidence>
<dbReference type="Pfam" id="PF05686">
    <property type="entry name" value="Glyco_transf_90"/>
    <property type="match status" value="1"/>
</dbReference>
<dbReference type="EMBL" id="JACEFO010001783">
    <property type="protein sequence ID" value="KAF8702824.1"/>
    <property type="molecule type" value="Genomic_DNA"/>
</dbReference>
<organism evidence="4 5">
    <name type="scientific">Digitaria exilis</name>
    <dbReference type="NCBI Taxonomy" id="1010633"/>
    <lineage>
        <taxon>Eukaryota</taxon>
        <taxon>Viridiplantae</taxon>
        <taxon>Streptophyta</taxon>
        <taxon>Embryophyta</taxon>
        <taxon>Tracheophyta</taxon>
        <taxon>Spermatophyta</taxon>
        <taxon>Magnoliopsida</taxon>
        <taxon>Liliopsida</taxon>
        <taxon>Poales</taxon>
        <taxon>Poaceae</taxon>
        <taxon>PACMAD clade</taxon>
        <taxon>Panicoideae</taxon>
        <taxon>Panicodae</taxon>
        <taxon>Paniceae</taxon>
        <taxon>Anthephorinae</taxon>
        <taxon>Digitaria</taxon>
    </lineage>
</organism>
<proteinExistence type="predicted"/>
<dbReference type="InterPro" id="IPR006598">
    <property type="entry name" value="CAP10"/>
</dbReference>
<evidence type="ECO:0000256" key="2">
    <source>
        <dbReference type="SAM" id="SignalP"/>
    </source>
</evidence>
<feature type="domain" description="Glycosyl transferase CAP10" evidence="3">
    <location>
        <begin position="91"/>
        <end position="253"/>
    </location>
</feature>
<evidence type="ECO:0000313" key="4">
    <source>
        <dbReference type="EMBL" id="KAF8702824.1"/>
    </source>
</evidence>
<comment type="caution">
    <text evidence="4">The sequence shown here is derived from an EMBL/GenBank/DDBJ whole genome shotgun (WGS) entry which is preliminary data.</text>
</comment>
<keyword evidence="5" id="KW-1185">Reference proteome</keyword>
<feature type="signal peptide" evidence="2">
    <location>
        <begin position="1"/>
        <end position="27"/>
    </location>
</feature>
<dbReference type="AlphaFoldDB" id="A0A835ES33"/>
<dbReference type="PANTHER" id="PTHR12203">
    <property type="entry name" value="KDEL LYS-ASP-GLU-LEU CONTAINING - RELATED"/>
    <property type="match status" value="1"/>
</dbReference>
<keyword evidence="2" id="KW-0732">Signal</keyword>
<accession>A0A835ES33</accession>
<dbReference type="Proteomes" id="UP000636709">
    <property type="component" value="Unassembled WGS sequence"/>
</dbReference>
<sequence length="271" mass="29888">MNGGVYAFFAALVAGALVSACWMSASARVQVAPITPVATPTIAHYASTGPEQAPGPPRFTGVGTSRNQTPSTAVPLPPPAPSPSGAASPSSRDCPAYFQWIHEDLRPWHHTGITLDAVEGARRRYAPKFRVTVVSGRLYVARYGRRCFQTRDVFTQWGHPPAAPPIPGTRPGPRPHVRLRGSARLVRAADSHHHAQQPPSPLFRYCGSETTLDIAFPDWSFWGWPELSIKPWDAVRREIEEGNAMENWTDGEPERRRRTPAPPQVQRVRRA</sequence>
<evidence type="ECO:0000259" key="3">
    <source>
        <dbReference type="Pfam" id="PF05686"/>
    </source>
</evidence>
<gene>
    <name evidence="4" type="ORF">HU200_032657</name>
</gene>
<name>A0A835ES33_9POAL</name>
<feature type="region of interest" description="Disordered" evidence="1">
    <location>
        <begin position="45"/>
        <end position="91"/>
    </location>
</feature>